<protein>
    <submittedName>
        <fullName evidence="1">Uncharacterized protein</fullName>
    </submittedName>
</protein>
<gene>
    <name evidence="1" type="ORF">R1flu_014903</name>
</gene>
<dbReference type="EMBL" id="JBHFFA010000004">
    <property type="protein sequence ID" value="KAL2630217.1"/>
    <property type="molecule type" value="Genomic_DNA"/>
</dbReference>
<dbReference type="Proteomes" id="UP001605036">
    <property type="component" value="Unassembled WGS sequence"/>
</dbReference>
<proteinExistence type="predicted"/>
<sequence>MKVQRGLLSFILQHNFISAQQKQHFSVNGFSRMSVCASAVISFSGICSAISRIDLKNVTNAGGAPCCLTPALYFISEFCVEAFRKKRNQHDLLGQIL</sequence>
<comment type="caution">
    <text evidence="1">The sequence shown here is derived from an EMBL/GenBank/DDBJ whole genome shotgun (WGS) entry which is preliminary data.</text>
</comment>
<evidence type="ECO:0000313" key="2">
    <source>
        <dbReference type="Proteomes" id="UP001605036"/>
    </source>
</evidence>
<evidence type="ECO:0000313" key="1">
    <source>
        <dbReference type="EMBL" id="KAL2630217.1"/>
    </source>
</evidence>
<name>A0ABD1YL73_9MARC</name>
<organism evidence="1 2">
    <name type="scientific">Riccia fluitans</name>
    <dbReference type="NCBI Taxonomy" id="41844"/>
    <lineage>
        <taxon>Eukaryota</taxon>
        <taxon>Viridiplantae</taxon>
        <taxon>Streptophyta</taxon>
        <taxon>Embryophyta</taxon>
        <taxon>Marchantiophyta</taxon>
        <taxon>Marchantiopsida</taxon>
        <taxon>Marchantiidae</taxon>
        <taxon>Marchantiales</taxon>
        <taxon>Ricciaceae</taxon>
        <taxon>Riccia</taxon>
    </lineage>
</organism>
<dbReference type="AlphaFoldDB" id="A0ABD1YL73"/>
<reference evidence="1 2" key="1">
    <citation type="submission" date="2024-09" db="EMBL/GenBank/DDBJ databases">
        <title>Chromosome-scale assembly of Riccia fluitans.</title>
        <authorList>
            <person name="Paukszto L."/>
            <person name="Sawicki J."/>
            <person name="Karawczyk K."/>
            <person name="Piernik-Szablinska J."/>
            <person name="Szczecinska M."/>
            <person name="Mazdziarz M."/>
        </authorList>
    </citation>
    <scope>NUCLEOTIDE SEQUENCE [LARGE SCALE GENOMIC DNA]</scope>
    <source>
        <strain evidence="1">Rf_01</strain>
        <tissue evidence="1">Aerial parts of the thallus</tissue>
    </source>
</reference>
<keyword evidence="2" id="KW-1185">Reference proteome</keyword>
<accession>A0ABD1YL73</accession>